<accession>A0ABQ2L8W4</accession>
<name>A0ABQ2L8W4_9BACL</name>
<comment type="caution">
    <text evidence="2">The sequence shown here is derived from an EMBL/GenBank/DDBJ whole genome shotgun (WGS) entry which is preliminary data.</text>
</comment>
<dbReference type="Pfam" id="PF13508">
    <property type="entry name" value="Acetyltransf_7"/>
    <property type="match status" value="1"/>
</dbReference>
<dbReference type="SUPFAM" id="SSF55729">
    <property type="entry name" value="Acyl-CoA N-acyltransferases (Nat)"/>
    <property type="match status" value="1"/>
</dbReference>
<evidence type="ECO:0000313" key="2">
    <source>
        <dbReference type="EMBL" id="GGO07083.1"/>
    </source>
</evidence>
<dbReference type="RefSeq" id="WP_026293889.1">
    <property type="nucleotide sequence ID" value="NZ_BMLN01000013.1"/>
</dbReference>
<feature type="domain" description="N-acetyltransferase" evidence="1">
    <location>
        <begin position="1"/>
        <end position="134"/>
    </location>
</feature>
<dbReference type="InterPro" id="IPR016181">
    <property type="entry name" value="Acyl_CoA_acyltransferase"/>
</dbReference>
<keyword evidence="3" id="KW-1185">Reference proteome</keyword>
<dbReference type="Gene3D" id="3.40.630.30">
    <property type="match status" value="1"/>
</dbReference>
<proteinExistence type="predicted"/>
<protein>
    <submittedName>
        <fullName evidence="2">Acetyltransferase YjbC</fullName>
    </submittedName>
</protein>
<dbReference type="EMBL" id="BMLN01000013">
    <property type="protein sequence ID" value="GGO07083.1"/>
    <property type="molecule type" value="Genomic_DNA"/>
</dbReference>
<dbReference type="PROSITE" id="PS51186">
    <property type="entry name" value="GNAT"/>
    <property type="match status" value="1"/>
</dbReference>
<gene>
    <name evidence="2" type="primary">yjbC</name>
    <name evidence="2" type="ORF">GCM10010969_35250</name>
</gene>
<dbReference type="Proteomes" id="UP000606653">
    <property type="component" value="Unassembled WGS sequence"/>
</dbReference>
<dbReference type="InterPro" id="IPR000182">
    <property type="entry name" value="GNAT_dom"/>
</dbReference>
<reference evidence="3" key="1">
    <citation type="journal article" date="2019" name="Int. J. Syst. Evol. Microbiol.">
        <title>The Global Catalogue of Microorganisms (GCM) 10K type strain sequencing project: providing services to taxonomists for standard genome sequencing and annotation.</title>
        <authorList>
            <consortium name="The Broad Institute Genomics Platform"/>
            <consortium name="The Broad Institute Genome Sequencing Center for Infectious Disease"/>
            <person name="Wu L."/>
            <person name="Ma J."/>
        </authorList>
    </citation>
    <scope>NUCLEOTIDE SEQUENCE [LARGE SCALE GENOMIC DNA]</scope>
    <source>
        <strain evidence="3">CGMCC 1.6964</strain>
    </source>
</reference>
<evidence type="ECO:0000313" key="3">
    <source>
        <dbReference type="Proteomes" id="UP000606653"/>
    </source>
</evidence>
<evidence type="ECO:0000259" key="1">
    <source>
        <dbReference type="PROSITE" id="PS51186"/>
    </source>
</evidence>
<organism evidence="2 3">
    <name type="scientific">Saccharibacillus kuerlensis</name>
    <dbReference type="NCBI Taxonomy" id="459527"/>
    <lineage>
        <taxon>Bacteria</taxon>
        <taxon>Bacillati</taxon>
        <taxon>Bacillota</taxon>
        <taxon>Bacilli</taxon>
        <taxon>Bacillales</taxon>
        <taxon>Paenibacillaceae</taxon>
        <taxon>Saccharibacillus</taxon>
    </lineage>
</organism>
<sequence length="190" mass="22307">MTSWFDRLGEYFPIQEMKSLPHMKALLADKPEQYRVAEAKEYVTVYLEKDSFIFVDFMLVSPGQRSSGVGSRVIEDMKSKGKPIVLEVEPETPDDPDTGKRIRFYEKLGFRRVESIRYVRTHVVTGMLNIMDVYCWSPKPVTDEWVYERMKESYEQVHAYRSEEYYGKFPQPVDEVLSLTLPSRPTIRQA</sequence>